<feature type="domain" description="Bacterial repeat" evidence="1">
    <location>
        <begin position="3"/>
        <end position="53"/>
    </location>
</feature>
<protein>
    <recommendedName>
        <fullName evidence="1">Bacterial repeat domain-containing protein</fullName>
    </recommendedName>
</protein>
<dbReference type="InterPro" id="IPR044060">
    <property type="entry name" value="Bacterial_rp_domain"/>
</dbReference>
<organism evidence="2">
    <name type="scientific">marine metagenome</name>
    <dbReference type="NCBI Taxonomy" id="408172"/>
    <lineage>
        <taxon>unclassified sequences</taxon>
        <taxon>metagenomes</taxon>
        <taxon>ecological metagenomes</taxon>
    </lineage>
</organism>
<dbReference type="Pfam" id="PF09136">
    <property type="entry name" value="Glucodextran_B"/>
    <property type="match status" value="1"/>
</dbReference>
<proteinExistence type="predicted"/>
<name>A0A383DLE6_9ZZZZ</name>
<dbReference type="InterPro" id="IPR013783">
    <property type="entry name" value="Ig-like_fold"/>
</dbReference>
<dbReference type="Gene3D" id="2.60.40.10">
    <property type="entry name" value="Immunoglobulins"/>
    <property type="match status" value="1"/>
</dbReference>
<evidence type="ECO:0000313" key="2">
    <source>
        <dbReference type="EMBL" id="SVE45110.1"/>
    </source>
</evidence>
<reference evidence="2" key="1">
    <citation type="submission" date="2018-05" db="EMBL/GenBank/DDBJ databases">
        <authorList>
            <person name="Lanie J.A."/>
            <person name="Ng W.-L."/>
            <person name="Kazmierczak K.M."/>
            <person name="Andrzejewski T.M."/>
            <person name="Davidsen T.M."/>
            <person name="Wayne K.J."/>
            <person name="Tettelin H."/>
            <person name="Glass J.I."/>
            <person name="Rusch D."/>
            <person name="Podicherti R."/>
            <person name="Tsui H.-C.T."/>
            <person name="Winkler M.E."/>
        </authorList>
    </citation>
    <scope>NUCLEOTIDE SEQUENCE</scope>
</reference>
<dbReference type="EMBL" id="UINC01218190">
    <property type="protein sequence ID" value="SVE45110.1"/>
    <property type="molecule type" value="Genomic_DNA"/>
</dbReference>
<gene>
    <name evidence="2" type="ORF">METZ01_LOCUS497964</name>
</gene>
<evidence type="ECO:0000259" key="1">
    <source>
        <dbReference type="Pfam" id="PF18998"/>
    </source>
</evidence>
<dbReference type="AlphaFoldDB" id="A0A383DLE6"/>
<accession>A0A383DLE6</accession>
<feature type="non-terminal residue" evidence="2">
    <location>
        <position position="1"/>
    </location>
</feature>
<sequence length="235" mass="24726">QESYFPGASVTLTATAGDGFQFVSWDGQASGNANPTTVTMDRAMSVAANFKDIKAPTVAITSPASQETGEEVFTLSGGVQDNGKIKTLVWLWRGQDMGELELNDGKFSLKDQKLLGGANDITVIATDRSGNEGKATATPTWVPNRSIRIAVATEQQEGNRIEVPIEINSKGDVGGMGFVLNYNHSYLMDPEFSWSSAAGGSINQVNTDVAGELRGTFSLGGTSLPAGEQLVGTVS</sequence>
<feature type="non-terminal residue" evidence="2">
    <location>
        <position position="235"/>
    </location>
</feature>
<dbReference type="Pfam" id="PF18998">
    <property type="entry name" value="Flg_new_2"/>
    <property type="match status" value="1"/>
</dbReference>